<comment type="caution">
    <text evidence="1">The sequence shown here is derived from an EMBL/GenBank/DDBJ whole genome shotgun (WGS) entry which is preliminary data.</text>
</comment>
<reference evidence="1" key="1">
    <citation type="submission" date="2018-11" db="EMBL/GenBank/DDBJ databases">
        <authorList>
            <person name="Alioto T."/>
            <person name="Alioto T."/>
        </authorList>
    </citation>
    <scope>NUCLEOTIDE SEQUENCE</scope>
</reference>
<dbReference type="AlphaFoldDB" id="A0A8B6E0E3"/>
<name>A0A8B6E0E3_MYTGA</name>
<dbReference type="Proteomes" id="UP000596742">
    <property type="component" value="Unassembled WGS sequence"/>
</dbReference>
<sequence length="229" mass="25925">MVLTIPYTVLARPCSSKDCLEVRMPLQSDNLKAPLIAELDVSTMNQQLKEYIDDSINYTFTHNVEKEDLKWKNNITGYFESVIDLKMLNLERRISEQSKASENLPEVVREHTQKACEGQMRSDGRIQFTSVKSSHGISMISSYRDGKFIAPKAGFYLVLSNILSNSQQGFFIRKNGTEIAMAWSHHRDLNTISLYNAPLLAFTELSVNDVITIEGQSLDHSSCLTIVQL</sequence>
<evidence type="ECO:0000313" key="2">
    <source>
        <dbReference type="Proteomes" id="UP000596742"/>
    </source>
</evidence>
<protein>
    <recommendedName>
        <fullName evidence="3">C1q domain-containing protein</fullName>
    </recommendedName>
</protein>
<keyword evidence="2" id="KW-1185">Reference proteome</keyword>
<evidence type="ECO:0008006" key="3">
    <source>
        <dbReference type="Google" id="ProtNLM"/>
    </source>
</evidence>
<accession>A0A8B6E0E3</accession>
<dbReference type="OrthoDB" id="6199868at2759"/>
<proteinExistence type="predicted"/>
<dbReference type="InterPro" id="IPR008983">
    <property type="entry name" value="Tumour_necrosis_fac-like_dom"/>
</dbReference>
<evidence type="ECO:0000313" key="1">
    <source>
        <dbReference type="EMBL" id="VDI27271.1"/>
    </source>
</evidence>
<dbReference type="EMBL" id="UYJE01004343">
    <property type="protein sequence ID" value="VDI27271.1"/>
    <property type="molecule type" value="Genomic_DNA"/>
</dbReference>
<gene>
    <name evidence="1" type="ORF">MGAL_10B064687</name>
</gene>
<dbReference type="Gene3D" id="2.60.120.40">
    <property type="match status" value="1"/>
</dbReference>
<dbReference type="SUPFAM" id="SSF49842">
    <property type="entry name" value="TNF-like"/>
    <property type="match status" value="1"/>
</dbReference>
<organism evidence="1 2">
    <name type="scientific">Mytilus galloprovincialis</name>
    <name type="common">Mediterranean mussel</name>
    <dbReference type="NCBI Taxonomy" id="29158"/>
    <lineage>
        <taxon>Eukaryota</taxon>
        <taxon>Metazoa</taxon>
        <taxon>Spiralia</taxon>
        <taxon>Lophotrochozoa</taxon>
        <taxon>Mollusca</taxon>
        <taxon>Bivalvia</taxon>
        <taxon>Autobranchia</taxon>
        <taxon>Pteriomorphia</taxon>
        <taxon>Mytilida</taxon>
        <taxon>Mytiloidea</taxon>
        <taxon>Mytilidae</taxon>
        <taxon>Mytilinae</taxon>
        <taxon>Mytilus</taxon>
    </lineage>
</organism>